<dbReference type="Pfam" id="PF03133">
    <property type="entry name" value="TTL"/>
    <property type="match status" value="2"/>
</dbReference>
<dbReference type="AlphaFoldDB" id="A0AA88XIA3"/>
<organism evidence="7 8">
    <name type="scientific">Pinctada imbricata</name>
    <name type="common">Atlantic pearl-oyster</name>
    <name type="synonym">Pinctada martensii</name>
    <dbReference type="NCBI Taxonomy" id="66713"/>
    <lineage>
        <taxon>Eukaryota</taxon>
        <taxon>Metazoa</taxon>
        <taxon>Spiralia</taxon>
        <taxon>Lophotrochozoa</taxon>
        <taxon>Mollusca</taxon>
        <taxon>Bivalvia</taxon>
        <taxon>Autobranchia</taxon>
        <taxon>Pteriomorphia</taxon>
        <taxon>Pterioida</taxon>
        <taxon>Pterioidea</taxon>
        <taxon>Pteriidae</taxon>
        <taxon>Pinctada</taxon>
    </lineage>
</organism>
<sequence>MQSKGNRNPRGIIGDREIRYKCSLQNTILDVLRGRPGWQEVPGDGDWDFYWCDREWLHQNYDTMFLHEHQKILHFRNHYELTRKNLMVKNLKRLKKQTERELGKAEGVNFEFFPTTYELPSEYHIFVEEFKKNPGIIWIMKPAARAQGRGIFLFRRLKDITDWKKGEYQPLSDPNREVPETYVVQRYIENPYLIGGRKFDVRVYVLVVSVKKAFKSIDNIIVKSLQSVQKIIINDKHCFEMYGYDVLFDSDLKPWLIEINASPSLTASGKEDYDLKFGLLNDVLNVLDLENRLTGKEKRVGGWDLLWDDGPILADDGNMECSTNGGNVTTPNSFLGCHNERKKQLREMFTAAMSIKKT</sequence>
<dbReference type="Gene3D" id="3.30.470.20">
    <property type="entry name" value="ATP-grasp fold, B domain"/>
    <property type="match status" value="2"/>
</dbReference>
<name>A0AA88XIA3_PINIB</name>
<dbReference type="GO" id="GO:0015631">
    <property type="term" value="F:tubulin binding"/>
    <property type="evidence" value="ECO:0007669"/>
    <property type="project" value="TreeGrafter"/>
</dbReference>
<keyword evidence="8" id="KW-1185">Reference proteome</keyword>
<keyword evidence="4" id="KW-0067">ATP-binding</keyword>
<dbReference type="SUPFAM" id="SSF56059">
    <property type="entry name" value="Glutathione synthetase ATP-binding domain-like"/>
    <property type="match status" value="1"/>
</dbReference>
<protein>
    <recommendedName>
        <fullName evidence="5">Tubulin--tyrosine ligase-like protein 9</fullName>
    </recommendedName>
</protein>
<dbReference type="PANTHER" id="PTHR12241">
    <property type="entry name" value="TUBULIN POLYGLUTAMYLASE"/>
    <property type="match status" value="1"/>
</dbReference>
<evidence type="ECO:0000256" key="5">
    <source>
        <dbReference type="ARBA" id="ARBA00030445"/>
    </source>
</evidence>
<dbReference type="GO" id="GO:0005524">
    <property type="term" value="F:ATP binding"/>
    <property type="evidence" value="ECO:0007669"/>
    <property type="project" value="UniProtKB-KW"/>
</dbReference>
<dbReference type="PROSITE" id="PS51221">
    <property type="entry name" value="TTL"/>
    <property type="match status" value="2"/>
</dbReference>
<proteinExistence type="inferred from homology"/>
<dbReference type="GO" id="GO:0070740">
    <property type="term" value="F:tubulin-glutamic acid ligase activity"/>
    <property type="evidence" value="ECO:0007669"/>
    <property type="project" value="TreeGrafter"/>
</dbReference>
<comment type="similarity">
    <text evidence="1">Belongs to the tubulin--tyrosine ligase family.</text>
</comment>
<dbReference type="InterPro" id="IPR004344">
    <property type="entry name" value="TTL/TTLL_fam"/>
</dbReference>
<feature type="coiled-coil region" evidence="6">
    <location>
        <begin position="81"/>
        <end position="108"/>
    </location>
</feature>
<evidence type="ECO:0000313" key="8">
    <source>
        <dbReference type="Proteomes" id="UP001186944"/>
    </source>
</evidence>
<evidence type="ECO:0000256" key="4">
    <source>
        <dbReference type="ARBA" id="ARBA00022840"/>
    </source>
</evidence>
<evidence type="ECO:0000256" key="2">
    <source>
        <dbReference type="ARBA" id="ARBA00022598"/>
    </source>
</evidence>
<dbReference type="GO" id="GO:0036064">
    <property type="term" value="C:ciliary basal body"/>
    <property type="evidence" value="ECO:0007669"/>
    <property type="project" value="TreeGrafter"/>
</dbReference>
<keyword evidence="3" id="KW-0547">Nucleotide-binding</keyword>
<evidence type="ECO:0000256" key="1">
    <source>
        <dbReference type="ARBA" id="ARBA00006820"/>
    </source>
</evidence>
<dbReference type="EMBL" id="VSWD01000012">
    <property type="protein sequence ID" value="KAK3085866.1"/>
    <property type="molecule type" value="Genomic_DNA"/>
</dbReference>
<evidence type="ECO:0000313" key="7">
    <source>
        <dbReference type="EMBL" id="KAK3085866.1"/>
    </source>
</evidence>
<accession>A0AA88XIA3</accession>
<dbReference type="Proteomes" id="UP001186944">
    <property type="component" value="Unassembled WGS sequence"/>
</dbReference>
<evidence type="ECO:0000256" key="6">
    <source>
        <dbReference type="SAM" id="Coils"/>
    </source>
</evidence>
<comment type="caution">
    <text evidence="7">The sequence shown here is derived from an EMBL/GenBank/DDBJ whole genome shotgun (WGS) entry which is preliminary data.</text>
</comment>
<evidence type="ECO:0000256" key="3">
    <source>
        <dbReference type="ARBA" id="ARBA00022741"/>
    </source>
</evidence>
<dbReference type="GO" id="GO:0000226">
    <property type="term" value="P:microtubule cytoskeleton organization"/>
    <property type="evidence" value="ECO:0007669"/>
    <property type="project" value="TreeGrafter"/>
</dbReference>
<dbReference type="PANTHER" id="PTHR12241:SF39">
    <property type="entry name" value="TUBULIN POLYGLUTAMYLASE TTLL9-RELATED"/>
    <property type="match status" value="1"/>
</dbReference>
<reference evidence="7" key="1">
    <citation type="submission" date="2019-08" db="EMBL/GenBank/DDBJ databases">
        <title>The improved chromosome-level genome for the pearl oyster Pinctada fucata martensii using PacBio sequencing and Hi-C.</title>
        <authorList>
            <person name="Zheng Z."/>
        </authorList>
    </citation>
    <scope>NUCLEOTIDE SEQUENCE</scope>
    <source>
        <strain evidence="7">ZZ-2019</strain>
        <tissue evidence="7">Adductor muscle</tissue>
    </source>
</reference>
<gene>
    <name evidence="7" type="ORF">FSP39_009817</name>
</gene>
<keyword evidence="6" id="KW-0175">Coiled coil</keyword>
<keyword evidence="2" id="KW-0436">Ligase</keyword>